<sequence length="200" mass="23918">MNLPDNETVNQLALRYAKRRERDDFEQLYRILDPVVQREAEKQHQFTSIPKDDYVSNFMESLWRAAKEYNGDSHFMQRFYHLMEQASFKLERYYQSKKRDIQRTTSLDQPSGDENNSLYEVLPDTFIFEEYVTTQDEIKKSLDGFRTTNERDSKVIDMLQFGCTNSEIAESLGGRYSEDRIRKRVQRARDRFKEFLESAA</sequence>
<proteinExistence type="predicted"/>
<dbReference type="Gene3D" id="1.20.140.160">
    <property type="match status" value="1"/>
</dbReference>
<accession>A0ABR7T7E5</accession>
<keyword evidence="2" id="KW-1185">Reference proteome</keyword>
<evidence type="ECO:0000313" key="2">
    <source>
        <dbReference type="Proteomes" id="UP000617402"/>
    </source>
</evidence>
<evidence type="ECO:0000313" key="1">
    <source>
        <dbReference type="EMBL" id="MBC9786692.1"/>
    </source>
</evidence>
<dbReference type="InterPro" id="IPR014284">
    <property type="entry name" value="RNA_pol_sigma-70_dom"/>
</dbReference>
<dbReference type="SUPFAM" id="SSF88659">
    <property type="entry name" value="Sigma3 and sigma4 domains of RNA polymerase sigma factors"/>
    <property type="match status" value="1"/>
</dbReference>
<dbReference type="NCBIfam" id="TIGR02937">
    <property type="entry name" value="sigma70-ECF"/>
    <property type="match status" value="1"/>
</dbReference>
<comment type="caution">
    <text evidence="1">The sequence shown here is derived from an EMBL/GenBank/DDBJ whole genome shotgun (WGS) entry which is preliminary data.</text>
</comment>
<dbReference type="Proteomes" id="UP000617402">
    <property type="component" value="Unassembled WGS sequence"/>
</dbReference>
<name>A0ABR7T7E5_HELCL</name>
<dbReference type="EMBL" id="JACVHF010000071">
    <property type="protein sequence ID" value="MBC9786692.1"/>
    <property type="molecule type" value="Genomic_DNA"/>
</dbReference>
<organism evidence="1 2">
    <name type="scientific">Heliobacterium chlorum</name>
    <dbReference type="NCBI Taxonomy" id="2698"/>
    <lineage>
        <taxon>Bacteria</taxon>
        <taxon>Bacillati</taxon>
        <taxon>Bacillota</taxon>
        <taxon>Clostridia</taxon>
        <taxon>Eubacteriales</taxon>
        <taxon>Heliobacteriaceae</taxon>
        <taxon>Heliobacterium</taxon>
    </lineage>
</organism>
<protein>
    <submittedName>
        <fullName evidence="1">Sigma-70 family RNA polymerase sigma factor</fullName>
    </submittedName>
</protein>
<gene>
    <name evidence="1" type="ORF">H1S01_19815</name>
</gene>
<dbReference type="RefSeq" id="WP_188042111.1">
    <property type="nucleotide sequence ID" value="NZ_JACVHF010000071.1"/>
</dbReference>
<reference evidence="1 2" key="1">
    <citation type="submission" date="2020-07" db="EMBL/GenBank/DDBJ databases">
        <title>Draft whole-genome sequence of Heliobacterium chlorum DSM 3682, type strain.</title>
        <authorList>
            <person name="Kyndt J.A."/>
            <person name="Meyer T.E."/>
            <person name="Imhoff J.F."/>
        </authorList>
    </citation>
    <scope>NUCLEOTIDE SEQUENCE [LARGE SCALE GENOMIC DNA]</scope>
    <source>
        <strain evidence="1 2">DSM 3682</strain>
    </source>
</reference>
<dbReference type="InterPro" id="IPR013324">
    <property type="entry name" value="RNA_pol_sigma_r3/r4-like"/>
</dbReference>